<dbReference type="PANTHER" id="PTHR24159">
    <property type="match status" value="1"/>
</dbReference>
<dbReference type="KEGG" id="tva:4751926"/>
<dbReference type="InterPro" id="IPR036770">
    <property type="entry name" value="Ankyrin_rpt-contain_sf"/>
</dbReference>
<dbReference type="AlphaFoldDB" id="A2FLM5"/>
<proteinExistence type="predicted"/>
<protein>
    <recommendedName>
        <fullName evidence="3">DUF3447 domain-containing protein</fullName>
    </recommendedName>
</protein>
<dbReference type="InParanoid" id="A2FLM5"/>
<organism evidence="1 2">
    <name type="scientific">Trichomonas vaginalis (strain ATCC PRA-98 / G3)</name>
    <dbReference type="NCBI Taxonomy" id="412133"/>
    <lineage>
        <taxon>Eukaryota</taxon>
        <taxon>Metamonada</taxon>
        <taxon>Parabasalia</taxon>
        <taxon>Trichomonadida</taxon>
        <taxon>Trichomonadidae</taxon>
        <taxon>Trichomonas</taxon>
    </lineage>
</organism>
<accession>A2FLM5</accession>
<name>A2FLM5_TRIV3</name>
<dbReference type="PANTHER" id="PTHR24159:SF5">
    <property type="entry name" value="ANK_REP_REGION DOMAIN-CONTAINING PROTEIN"/>
    <property type="match status" value="1"/>
</dbReference>
<reference evidence="1" key="1">
    <citation type="submission" date="2006-10" db="EMBL/GenBank/DDBJ databases">
        <authorList>
            <person name="Amadeo P."/>
            <person name="Zhao Q."/>
            <person name="Wortman J."/>
            <person name="Fraser-Liggett C."/>
            <person name="Carlton J."/>
        </authorList>
    </citation>
    <scope>NUCLEOTIDE SEQUENCE</scope>
    <source>
        <strain evidence="1">G3</strain>
    </source>
</reference>
<dbReference type="Proteomes" id="UP000001542">
    <property type="component" value="Unassembled WGS sequence"/>
</dbReference>
<evidence type="ECO:0000313" key="2">
    <source>
        <dbReference type="Proteomes" id="UP000001542"/>
    </source>
</evidence>
<dbReference type="VEuPathDB" id="TrichDB:TVAG_479630"/>
<reference evidence="1" key="2">
    <citation type="journal article" date="2007" name="Science">
        <title>Draft genome sequence of the sexually transmitted pathogen Trichomonas vaginalis.</title>
        <authorList>
            <person name="Carlton J.M."/>
            <person name="Hirt R.P."/>
            <person name="Silva J.C."/>
            <person name="Delcher A.L."/>
            <person name="Schatz M."/>
            <person name="Zhao Q."/>
            <person name="Wortman J.R."/>
            <person name="Bidwell S.L."/>
            <person name="Alsmark U.C.M."/>
            <person name="Besteiro S."/>
            <person name="Sicheritz-Ponten T."/>
            <person name="Noel C.J."/>
            <person name="Dacks J.B."/>
            <person name="Foster P.G."/>
            <person name="Simillion C."/>
            <person name="Van de Peer Y."/>
            <person name="Miranda-Saavedra D."/>
            <person name="Barton G.J."/>
            <person name="Westrop G.D."/>
            <person name="Mueller S."/>
            <person name="Dessi D."/>
            <person name="Fiori P.L."/>
            <person name="Ren Q."/>
            <person name="Paulsen I."/>
            <person name="Zhang H."/>
            <person name="Bastida-Corcuera F.D."/>
            <person name="Simoes-Barbosa A."/>
            <person name="Brown M.T."/>
            <person name="Hayes R.D."/>
            <person name="Mukherjee M."/>
            <person name="Okumura C.Y."/>
            <person name="Schneider R."/>
            <person name="Smith A.J."/>
            <person name="Vanacova S."/>
            <person name="Villalvazo M."/>
            <person name="Haas B.J."/>
            <person name="Pertea M."/>
            <person name="Feldblyum T.V."/>
            <person name="Utterback T.R."/>
            <person name="Shu C.L."/>
            <person name="Osoegawa K."/>
            <person name="de Jong P.J."/>
            <person name="Hrdy I."/>
            <person name="Horvathova L."/>
            <person name="Zubacova Z."/>
            <person name="Dolezal P."/>
            <person name="Malik S.B."/>
            <person name="Logsdon J.M. Jr."/>
            <person name="Henze K."/>
            <person name="Gupta A."/>
            <person name="Wang C.C."/>
            <person name="Dunne R.L."/>
            <person name="Upcroft J.A."/>
            <person name="Upcroft P."/>
            <person name="White O."/>
            <person name="Salzberg S.L."/>
            <person name="Tang P."/>
            <person name="Chiu C.-H."/>
            <person name="Lee Y.-S."/>
            <person name="Embley T.M."/>
            <person name="Coombs G.H."/>
            <person name="Mottram J.C."/>
            <person name="Tachezy J."/>
            <person name="Fraser-Liggett C.M."/>
            <person name="Johnson P.J."/>
        </authorList>
    </citation>
    <scope>NUCLEOTIDE SEQUENCE [LARGE SCALE GENOMIC DNA]</scope>
    <source>
        <strain evidence="1">G3</strain>
    </source>
</reference>
<gene>
    <name evidence="1" type="ORF">TVAG_479630</name>
</gene>
<evidence type="ECO:0000313" key="1">
    <source>
        <dbReference type="EMBL" id="EAX94198.1"/>
    </source>
</evidence>
<dbReference type="VEuPathDB" id="TrichDB:TVAGG3_0828210"/>
<keyword evidence="2" id="KW-1185">Reference proteome</keyword>
<dbReference type="Gene3D" id="1.25.40.20">
    <property type="entry name" value="Ankyrin repeat-containing domain"/>
    <property type="match status" value="1"/>
</dbReference>
<dbReference type="SMR" id="A2FLM5"/>
<dbReference type="SUPFAM" id="SSF140860">
    <property type="entry name" value="Pseudo ankyrin repeat-like"/>
    <property type="match status" value="1"/>
</dbReference>
<evidence type="ECO:0008006" key="3">
    <source>
        <dbReference type="Google" id="ProtNLM"/>
    </source>
</evidence>
<sequence length="411" mass="46890">MYVPQLSSVEIPQEFDLVAAANEMFSCTKYCGTAEKKRFIEKNYPKFKELGIDPFSNKINQNDLAEYFISHQSEIPSINNFQLINSPKIAYLLYKNGLIQLNFIENVLNTCPFPEKIKPFLLYFPKVNLSQINLTEGNQELHDFLSLTDEQQKYLLENDIVNNSLRFHIKNDDINYLTSLEITDYNVSFTDIPVIPSIEGDLYLPLYIAAQFSSLKCAKHLIQHGAIVSPEIMTKAIEIGNMEIIRLFETAGGKSSTNILAALNSCNTKIADHCIAKFAERHSLEETKNEFKKILESTHNARFLVYCITAGIKIDNIRLPTEFIPYAFKECNKLTFANIDGRIHLEAAKLLIDNGCQIPDDALEKCTQIEVIFLLLENKCEVTDNFYNNILPLLSPSEQQWIKFKIAMTNA</sequence>
<dbReference type="RefSeq" id="XP_001307128.1">
    <property type="nucleotide sequence ID" value="XM_001307127.1"/>
</dbReference>
<dbReference type="EMBL" id="DS113871">
    <property type="protein sequence ID" value="EAX94198.1"/>
    <property type="molecule type" value="Genomic_DNA"/>
</dbReference>